<protein>
    <recommendedName>
        <fullName evidence="6 7">Large ribosomal subunit protein uL22</fullName>
    </recommendedName>
</protein>
<evidence type="ECO:0000256" key="2">
    <source>
        <dbReference type="ARBA" id="ARBA00022730"/>
    </source>
</evidence>
<organism evidence="12 13">
    <name type="scientific">Candidatus Woesebacteria bacterium RIFCSPHIGHO2_01_FULL_38_26b</name>
    <dbReference type="NCBI Taxonomy" id="1802491"/>
    <lineage>
        <taxon>Bacteria</taxon>
        <taxon>Candidatus Woeseibacteriota</taxon>
    </lineage>
</organism>
<comment type="function">
    <text evidence="7">The globular domain of the protein is located near the polypeptide exit tunnel on the outside of the subunit, while an extended beta-hairpin is found that lines the wall of the exit tunnel in the center of the 70S ribosome.</text>
</comment>
<comment type="caution">
    <text evidence="12">The sequence shown here is derived from an EMBL/GenBank/DDBJ whole genome shotgun (WGS) entry which is preliminary data.</text>
</comment>
<accession>A0A1F7XYF0</accession>
<evidence type="ECO:0000256" key="9">
    <source>
        <dbReference type="RuleBase" id="RU004006"/>
    </source>
</evidence>
<dbReference type="GO" id="GO:0006412">
    <property type="term" value="P:translation"/>
    <property type="evidence" value="ECO:0007669"/>
    <property type="project" value="UniProtKB-UniRule"/>
</dbReference>
<dbReference type="InterPro" id="IPR005727">
    <property type="entry name" value="Ribosomal_uL22_bac/chlpt-type"/>
</dbReference>
<gene>
    <name evidence="7" type="primary">rplV</name>
    <name evidence="12" type="ORF">A2771_00575</name>
</gene>
<dbReference type="GO" id="GO:0022625">
    <property type="term" value="C:cytosolic large ribosomal subunit"/>
    <property type="evidence" value="ECO:0007669"/>
    <property type="project" value="TreeGrafter"/>
</dbReference>
<dbReference type="EMBL" id="MGGD01000068">
    <property type="protein sequence ID" value="OGM19448.1"/>
    <property type="molecule type" value="Genomic_DNA"/>
</dbReference>
<keyword evidence="3 7" id="KW-0694">RNA-binding</keyword>
<dbReference type="Proteomes" id="UP000176741">
    <property type="component" value="Unassembled WGS sequence"/>
</dbReference>
<dbReference type="AlphaFoldDB" id="A0A1F7XYF0"/>
<dbReference type="InterPro" id="IPR047867">
    <property type="entry name" value="Ribosomal_uL22_bac/org-type"/>
</dbReference>
<comment type="function">
    <text evidence="7 10">This protein binds specifically to 23S rRNA; its binding is stimulated by other ribosomal proteins, e.g., L4, L17, and L20. It is important during the early stages of 50S assembly. It makes multiple contacts with different domains of the 23S rRNA in the assembled 50S subunit and ribosome.</text>
</comment>
<dbReference type="Gene3D" id="3.90.470.10">
    <property type="entry name" value="Ribosomal protein L22/L17"/>
    <property type="match status" value="1"/>
</dbReference>
<evidence type="ECO:0000256" key="10">
    <source>
        <dbReference type="RuleBase" id="RU004008"/>
    </source>
</evidence>
<dbReference type="InterPro" id="IPR036394">
    <property type="entry name" value="Ribosomal_uL22_sf"/>
</dbReference>
<evidence type="ECO:0000256" key="11">
    <source>
        <dbReference type="SAM" id="MobiDB-lite"/>
    </source>
</evidence>
<name>A0A1F7XYF0_9BACT</name>
<comment type="subunit">
    <text evidence="7 9">Part of the 50S ribosomal subunit.</text>
</comment>
<comment type="similarity">
    <text evidence="1 7 8">Belongs to the universal ribosomal protein uL22 family.</text>
</comment>
<evidence type="ECO:0000256" key="8">
    <source>
        <dbReference type="RuleBase" id="RU004005"/>
    </source>
</evidence>
<evidence type="ECO:0000256" key="6">
    <source>
        <dbReference type="ARBA" id="ARBA00035207"/>
    </source>
</evidence>
<keyword evidence="4 7" id="KW-0689">Ribosomal protein</keyword>
<dbReference type="HAMAP" id="MF_01331_B">
    <property type="entry name" value="Ribosomal_uL22_B"/>
    <property type="match status" value="1"/>
</dbReference>
<reference evidence="12 13" key="1">
    <citation type="journal article" date="2016" name="Nat. Commun.">
        <title>Thousands of microbial genomes shed light on interconnected biogeochemical processes in an aquifer system.</title>
        <authorList>
            <person name="Anantharaman K."/>
            <person name="Brown C.T."/>
            <person name="Hug L.A."/>
            <person name="Sharon I."/>
            <person name="Castelle C.J."/>
            <person name="Probst A.J."/>
            <person name="Thomas B.C."/>
            <person name="Singh A."/>
            <person name="Wilkins M.J."/>
            <person name="Karaoz U."/>
            <person name="Brodie E.L."/>
            <person name="Williams K.H."/>
            <person name="Hubbard S.S."/>
            <person name="Banfield J.F."/>
        </authorList>
    </citation>
    <scope>NUCLEOTIDE SEQUENCE [LARGE SCALE GENOMIC DNA]</scope>
</reference>
<evidence type="ECO:0000313" key="12">
    <source>
        <dbReference type="EMBL" id="OGM19448.1"/>
    </source>
</evidence>
<dbReference type="GO" id="GO:0019843">
    <property type="term" value="F:rRNA binding"/>
    <property type="evidence" value="ECO:0007669"/>
    <property type="project" value="UniProtKB-UniRule"/>
</dbReference>
<dbReference type="Pfam" id="PF00237">
    <property type="entry name" value="Ribosomal_L22"/>
    <property type="match status" value="1"/>
</dbReference>
<dbReference type="InterPro" id="IPR001063">
    <property type="entry name" value="Ribosomal_uL22"/>
</dbReference>
<evidence type="ECO:0000256" key="7">
    <source>
        <dbReference type="HAMAP-Rule" id="MF_01331"/>
    </source>
</evidence>
<keyword evidence="5 7" id="KW-0687">Ribonucleoprotein</keyword>
<evidence type="ECO:0000256" key="3">
    <source>
        <dbReference type="ARBA" id="ARBA00022884"/>
    </source>
</evidence>
<keyword evidence="2 7" id="KW-0699">rRNA-binding</keyword>
<dbReference type="SUPFAM" id="SSF54843">
    <property type="entry name" value="Ribosomal protein L22"/>
    <property type="match status" value="1"/>
</dbReference>
<dbReference type="PANTHER" id="PTHR13501">
    <property type="entry name" value="CHLOROPLAST 50S RIBOSOMAL PROTEIN L22-RELATED"/>
    <property type="match status" value="1"/>
</dbReference>
<proteinExistence type="inferred from homology"/>
<dbReference type="CDD" id="cd00336">
    <property type="entry name" value="Ribosomal_L22"/>
    <property type="match status" value="1"/>
</dbReference>
<evidence type="ECO:0000313" key="13">
    <source>
        <dbReference type="Proteomes" id="UP000176741"/>
    </source>
</evidence>
<dbReference type="GO" id="GO:0003735">
    <property type="term" value="F:structural constituent of ribosome"/>
    <property type="evidence" value="ECO:0007669"/>
    <property type="project" value="InterPro"/>
</dbReference>
<evidence type="ECO:0000256" key="5">
    <source>
        <dbReference type="ARBA" id="ARBA00023274"/>
    </source>
</evidence>
<dbReference type="NCBIfam" id="TIGR01044">
    <property type="entry name" value="rplV_bact"/>
    <property type="match status" value="1"/>
</dbReference>
<dbReference type="PANTHER" id="PTHR13501:SF8">
    <property type="entry name" value="LARGE RIBOSOMAL SUBUNIT PROTEIN UL22M"/>
    <property type="match status" value="1"/>
</dbReference>
<evidence type="ECO:0000256" key="4">
    <source>
        <dbReference type="ARBA" id="ARBA00022980"/>
    </source>
</evidence>
<evidence type="ECO:0000256" key="1">
    <source>
        <dbReference type="ARBA" id="ARBA00009451"/>
    </source>
</evidence>
<feature type="region of interest" description="Disordered" evidence="11">
    <location>
        <begin position="143"/>
        <end position="165"/>
    </location>
</feature>
<sequence>MEVKSIQKYVLTSPKKLREVVSMIKNLNPNEAVERLPFSGRRASLPLKKVIASAIANAKQKNISPTELIFKEIQINDAPRLKRWRAGARGRAKPYKRRMSHIRVVLTTKEKEPVKKIESKTKKISTEADKSKVNSSVRFRIDAEQSRSIKNQKSKLQIKDKNEKK</sequence>